<feature type="compositionally biased region" description="Acidic residues" evidence="2">
    <location>
        <begin position="382"/>
        <end position="397"/>
    </location>
</feature>
<evidence type="ECO:0000313" key="4">
    <source>
        <dbReference type="Proteomes" id="UP000001396"/>
    </source>
</evidence>
<keyword evidence="1" id="KW-0540">Nuclease</keyword>
<dbReference type="GeneID" id="31364907"/>
<name>D3BPG4_HETP5</name>
<comment type="caution">
    <text evidence="3">The sequence shown here is derived from an EMBL/GenBank/DDBJ whole genome shotgun (WGS) entry which is preliminary data.</text>
</comment>
<dbReference type="EMBL" id="ADBJ01000044">
    <property type="protein sequence ID" value="EFA76682.1"/>
    <property type="molecule type" value="Genomic_DNA"/>
</dbReference>
<dbReference type="InterPro" id="IPR032466">
    <property type="entry name" value="Metal_Hydrolase"/>
</dbReference>
<feature type="compositionally biased region" description="Acidic residues" evidence="2">
    <location>
        <begin position="618"/>
        <end position="629"/>
    </location>
</feature>
<feature type="region of interest" description="Disordered" evidence="2">
    <location>
        <begin position="1"/>
        <end position="40"/>
    </location>
</feature>
<dbReference type="InterPro" id="IPR050891">
    <property type="entry name" value="TatD-type_Hydrolase"/>
</dbReference>
<dbReference type="GO" id="GO:0005829">
    <property type="term" value="C:cytosol"/>
    <property type="evidence" value="ECO:0007669"/>
    <property type="project" value="TreeGrafter"/>
</dbReference>
<dbReference type="AlphaFoldDB" id="D3BPG4"/>
<evidence type="ECO:0000256" key="2">
    <source>
        <dbReference type="SAM" id="MobiDB-lite"/>
    </source>
</evidence>
<keyword evidence="1" id="KW-0378">Hydrolase</keyword>
<dbReference type="Gene3D" id="3.20.20.140">
    <property type="entry name" value="Metal-dependent hydrolases"/>
    <property type="match status" value="1"/>
</dbReference>
<keyword evidence="4" id="KW-1185">Reference proteome</keyword>
<dbReference type="InParanoid" id="D3BPG4"/>
<proteinExistence type="predicted"/>
<feature type="compositionally biased region" description="Basic and acidic residues" evidence="2">
    <location>
        <begin position="1"/>
        <end position="16"/>
    </location>
</feature>
<dbReference type="GO" id="GO:0008310">
    <property type="term" value="F:single-stranded DNA 3'-5' DNA exonuclease activity"/>
    <property type="evidence" value="ECO:0007669"/>
    <property type="project" value="TreeGrafter"/>
</dbReference>
<dbReference type="SUPFAM" id="SSF51556">
    <property type="entry name" value="Metallo-dependent hydrolases"/>
    <property type="match status" value="1"/>
</dbReference>
<evidence type="ECO:0000256" key="1">
    <source>
        <dbReference type="ARBA" id="ARBA00022722"/>
    </source>
</evidence>
<reference evidence="3 4" key="1">
    <citation type="journal article" date="2011" name="Genome Res.">
        <title>Phylogeny-wide analysis of social amoeba genomes highlights ancient origins for complex intercellular communication.</title>
        <authorList>
            <person name="Heidel A.J."/>
            <person name="Lawal H.M."/>
            <person name="Felder M."/>
            <person name="Schilde C."/>
            <person name="Helps N.R."/>
            <person name="Tunggal B."/>
            <person name="Rivero F."/>
            <person name="John U."/>
            <person name="Schleicher M."/>
            <person name="Eichinger L."/>
            <person name="Platzer M."/>
            <person name="Noegel A.A."/>
            <person name="Schaap P."/>
            <person name="Gloeckner G."/>
        </authorList>
    </citation>
    <scope>NUCLEOTIDE SEQUENCE [LARGE SCALE GENOMIC DNA]</scope>
    <source>
        <strain evidence="4">ATCC 26659 / Pp 5 / PN500</strain>
    </source>
</reference>
<dbReference type="Proteomes" id="UP000001396">
    <property type="component" value="Unassembled WGS sequence"/>
</dbReference>
<dbReference type="RefSeq" id="XP_020428814.1">
    <property type="nucleotide sequence ID" value="XM_020580227.1"/>
</dbReference>
<sequence length="629" mass="70755">MFRGTVDRAGNREGKKTSLRKTGKDKKVASATVADEGPKNRQDIVVPKLIESSNPMSTFDAGANLVNRHLEADQSRVIQRALQAGVDGCAIITNDFEKTEQSVQSASNHPGVIYSVVGIHPNNISSKKMSDKLFLQLVTQLRAFAIKPQTVAIYVGLDYERDYGLKFPQEKFMKAQIKLANELRLPVVMQDFGGGEGLLEVMKECRSEFERGMIYVFNAGSKMLQKYIDLDFYISFNGVICEESDKGDQARDFITQVPKNRLIILTDSPNVTPQNIPDSHIRQMPNEPSNLIYILNRAAECLTMKPEELATLIKENAKRFYGLSVEPNETETTTETTTTTATTTTKNEDITTKKSTSTKKQTTTTSTSKSNKKNSKQKQVESEEEDEEDEDEDSDDVEYYLDSDEEIPEELVFNKDSDDEAYENVYDRLDKSQLDSLYFSCKKCRSKLFRYGDILEHEQKPAMLDHNTKNTIKELKKCKSYFVEPTAASAWLKQRQDKQVICPKCAAKLGSFNAAGEQCSCGAVQHNQLRIPKSKVEVVMLGEDGELIDLALMLHLDEDESEGDQDIKLKKKKKIVKKQVKKSNKSNFSNYRNKDAGVSTKKSKSQQPPSLANTLSIDSDEEVDNQSSD</sequence>
<dbReference type="PANTHER" id="PTHR10060">
    <property type="entry name" value="TATD FAMILY DEOXYRIBONUCLEASE"/>
    <property type="match status" value="1"/>
</dbReference>
<organism evidence="3 4">
    <name type="scientific">Heterostelium pallidum (strain ATCC 26659 / Pp 5 / PN500)</name>
    <name type="common">Cellular slime mold</name>
    <name type="synonym">Polysphondylium pallidum</name>
    <dbReference type="NCBI Taxonomy" id="670386"/>
    <lineage>
        <taxon>Eukaryota</taxon>
        <taxon>Amoebozoa</taxon>
        <taxon>Evosea</taxon>
        <taxon>Eumycetozoa</taxon>
        <taxon>Dictyostelia</taxon>
        <taxon>Acytosteliales</taxon>
        <taxon>Acytosteliaceae</taxon>
        <taxon>Heterostelium</taxon>
    </lineage>
</organism>
<dbReference type="Pfam" id="PF01026">
    <property type="entry name" value="TatD_DNase"/>
    <property type="match status" value="1"/>
</dbReference>
<protein>
    <submittedName>
        <fullName evidence="3">TatD-related deoxyribonuclease</fullName>
    </submittedName>
</protein>
<dbReference type="InterPro" id="IPR001130">
    <property type="entry name" value="TatD-like"/>
</dbReference>
<gene>
    <name evidence="3" type="ORF">PPL_09432</name>
</gene>
<feature type="compositionally biased region" description="Low complexity" evidence="2">
    <location>
        <begin position="353"/>
        <end position="369"/>
    </location>
</feature>
<dbReference type="OMA" id="HYSCKKC"/>
<feature type="region of interest" description="Disordered" evidence="2">
    <location>
        <begin position="324"/>
        <end position="397"/>
    </location>
</feature>
<dbReference type="PANTHER" id="PTHR10060:SF16">
    <property type="entry name" value="TATD-RELATED DEOXYRIBONUCLEASE"/>
    <property type="match status" value="1"/>
</dbReference>
<evidence type="ECO:0000313" key="3">
    <source>
        <dbReference type="EMBL" id="EFA76682.1"/>
    </source>
</evidence>
<feature type="compositionally biased region" description="Low complexity" evidence="2">
    <location>
        <begin position="330"/>
        <end position="345"/>
    </location>
</feature>
<feature type="region of interest" description="Disordered" evidence="2">
    <location>
        <begin position="578"/>
        <end position="629"/>
    </location>
</feature>
<accession>D3BPG4</accession>